<organism evidence="2 3">
    <name type="scientific">Brevundimonas intermedia</name>
    <dbReference type="NCBI Taxonomy" id="74315"/>
    <lineage>
        <taxon>Bacteria</taxon>
        <taxon>Pseudomonadati</taxon>
        <taxon>Pseudomonadota</taxon>
        <taxon>Alphaproteobacteria</taxon>
        <taxon>Caulobacterales</taxon>
        <taxon>Caulobacteraceae</taxon>
        <taxon>Brevundimonas</taxon>
    </lineage>
</organism>
<dbReference type="EMBL" id="BSFD01000009">
    <property type="protein sequence ID" value="GLK49487.1"/>
    <property type="molecule type" value="Genomic_DNA"/>
</dbReference>
<evidence type="ECO:0000256" key="1">
    <source>
        <dbReference type="SAM" id="MobiDB-lite"/>
    </source>
</evidence>
<accession>A0ABQ5TAR2</accession>
<feature type="compositionally biased region" description="Polar residues" evidence="1">
    <location>
        <begin position="11"/>
        <end position="33"/>
    </location>
</feature>
<protein>
    <submittedName>
        <fullName evidence="2">Uncharacterized protein</fullName>
    </submittedName>
</protein>
<reference evidence="2" key="2">
    <citation type="submission" date="2023-01" db="EMBL/GenBank/DDBJ databases">
        <authorList>
            <person name="Sun Q."/>
            <person name="Evtushenko L."/>
        </authorList>
    </citation>
    <scope>NUCLEOTIDE SEQUENCE</scope>
    <source>
        <strain evidence="2">VKM B-1499</strain>
    </source>
</reference>
<comment type="caution">
    <text evidence="2">The sequence shown here is derived from an EMBL/GenBank/DDBJ whole genome shotgun (WGS) entry which is preliminary data.</text>
</comment>
<feature type="region of interest" description="Disordered" evidence="1">
    <location>
        <begin position="1"/>
        <end position="36"/>
    </location>
</feature>
<evidence type="ECO:0000313" key="3">
    <source>
        <dbReference type="Proteomes" id="UP001143509"/>
    </source>
</evidence>
<gene>
    <name evidence="2" type="ORF">GCM10017620_24600</name>
</gene>
<dbReference type="RefSeq" id="WP_271165682.1">
    <property type="nucleotide sequence ID" value="NZ_BSFD01000009.1"/>
</dbReference>
<reference evidence="2" key="1">
    <citation type="journal article" date="2014" name="Int. J. Syst. Evol. Microbiol.">
        <title>Complete genome of a new Firmicutes species belonging to the dominant human colonic microbiota ('Ruminococcus bicirculans') reveals two chromosomes and a selective capacity to utilize plant glucans.</title>
        <authorList>
            <consortium name="NISC Comparative Sequencing Program"/>
            <person name="Wegmann U."/>
            <person name="Louis P."/>
            <person name="Goesmann A."/>
            <person name="Henrissat B."/>
            <person name="Duncan S.H."/>
            <person name="Flint H.J."/>
        </authorList>
    </citation>
    <scope>NUCLEOTIDE SEQUENCE</scope>
    <source>
        <strain evidence="2">VKM B-1499</strain>
    </source>
</reference>
<evidence type="ECO:0000313" key="2">
    <source>
        <dbReference type="EMBL" id="GLK49487.1"/>
    </source>
</evidence>
<sequence length="196" mass="21499">MVALILPTSPAPSSMTPRPISSRNEQRPASSGPVNRYMQPGTRWAWDIELPPMTYVRSLEWDDLLSEADTVVMKIHQPGLDIGSPGSPLIDGANQIGRTLNLKGLTPAYAFRKGQWISFPVLGQLFAYKVRTATVVESDGTVALPLLTLLRLPPANNAVVDVAEPKAEGFATVDTSSLQVSVDRFVRLRFTLEERE</sequence>
<keyword evidence="3" id="KW-1185">Reference proteome</keyword>
<name>A0ABQ5TAR2_9CAUL</name>
<proteinExistence type="predicted"/>
<dbReference type="Proteomes" id="UP001143509">
    <property type="component" value="Unassembled WGS sequence"/>
</dbReference>